<proteinExistence type="predicted"/>
<sequence length="293" mass="31154">MGRGGGRPGAFPVSPVELRCGTRAVGTYVHEPDLPARLSPRPYLHPLTTLGGTQVTELMPADHLHHLGASVAVPDLGGYNFWGGRTFVHGQGPTELDNHGVQRHTRWVGLSATGFDEELAWTAQGQLLLVERRTVGLREVSPTAWRLELAFTLTNATGRPLRLASPAANGRPGAGYGGFFWRAPKHVRPPRVYASDGAEGERAVHGRHAAWMGMAGDGWTLLLGGADPWFVRAGQYPGVGSGLAWAQPLTVSAAEPVTRRVVTVIADGKLGPAEAGELFRASATPPAPPHPRP</sequence>
<gene>
    <name evidence="1" type="ORF">HCN08_23440</name>
</gene>
<dbReference type="InterPro" id="IPR029475">
    <property type="entry name" value="DUF6807"/>
</dbReference>
<evidence type="ECO:0000313" key="2">
    <source>
        <dbReference type="Proteomes" id="UP000734511"/>
    </source>
</evidence>
<dbReference type="Proteomes" id="UP000734511">
    <property type="component" value="Unassembled WGS sequence"/>
</dbReference>
<comment type="caution">
    <text evidence="1">The sequence shown here is derived from an EMBL/GenBank/DDBJ whole genome shotgun (WGS) entry which is preliminary data.</text>
</comment>
<keyword evidence="2" id="KW-1185">Reference proteome</keyword>
<accession>A0ABX0ZTQ1</accession>
<name>A0ABX0ZTQ1_9ACTN</name>
<protein>
    <submittedName>
        <fullName evidence="1">Oxidoreductase</fullName>
    </submittedName>
</protein>
<organism evidence="1 2">
    <name type="scientific">Actinacidiphila epipremni</name>
    <dbReference type="NCBI Taxonomy" id="2053013"/>
    <lineage>
        <taxon>Bacteria</taxon>
        <taxon>Bacillati</taxon>
        <taxon>Actinomycetota</taxon>
        <taxon>Actinomycetes</taxon>
        <taxon>Kitasatosporales</taxon>
        <taxon>Streptomycetaceae</taxon>
        <taxon>Actinacidiphila</taxon>
    </lineage>
</organism>
<evidence type="ECO:0000313" key="1">
    <source>
        <dbReference type="EMBL" id="NJP46337.1"/>
    </source>
</evidence>
<dbReference type="EMBL" id="JAATEJ010000021">
    <property type="protein sequence ID" value="NJP46337.1"/>
    <property type="molecule type" value="Genomic_DNA"/>
</dbReference>
<dbReference type="Pfam" id="PF14100">
    <property type="entry name" value="DUF6807"/>
    <property type="match status" value="1"/>
</dbReference>
<reference evidence="1 2" key="1">
    <citation type="submission" date="2020-03" db="EMBL/GenBank/DDBJ databases">
        <title>WGS of actinomycetes isolated from Thailand.</title>
        <authorList>
            <person name="Thawai C."/>
        </authorList>
    </citation>
    <scope>NUCLEOTIDE SEQUENCE [LARGE SCALE GENOMIC DNA]</scope>
    <source>
        <strain evidence="1 2">PRB2-1</strain>
    </source>
</reference>